<dbReference type="GO" id="GO:0046872">
    <property type="term" value="F:metal ion binding"/>
    <property type="evidence" value="ECO:0007669"/>
    <property type="project" value="UniProtKB-KW"/>
</dbReference>
<dbReference type="GO" id="GO:0016020">
    <property type="term" value="C:membrane"/>
    <property type="evidence" value="ECO:0007669"/>
    <property type="project" value="TreeGrafter"/>
</dbReference>
<protein>
    <recommendedName>
        <fullName evidence="13">Peptidase M48 domain-containing protein</fullName>
    </recommendedName>
</protein>
<sequence length="521" mass="58878">MSWYRRAKLGITSFHNLTNSTSQLHRKIPTFSFPRFKTNSTTPTPTPTPQQQTTNIRITSSHNLTNSTTKLYGKTINPTCKPPTSAIAVGFWIVVVASGIVVVGSGIGTLYYMFCYHGMHIVNVPFTNRKCLIMSTMMQKRLGDFMVEGYKTEYEGKLLDEKDPHSVRAKLILKNIIQGLERQVKCNPNSNVSGYYYDGFNWNILVVDDFIIAAHTITGGTIFISVGMLRAFTDGEVAAVISHEVGHNVARHTVEVPHPNLNRCKRELEADYIGLLLMASAGYNPRIAVELLKKTNLSTPDCSKGCHEHQFVEERANSLAQAHVMEQALTIYKEDIFKVKDEVYKLWLKVYKWGCDTSYGWEMKCLKYSAFCLPGGQILKFTGLLQTHTGFNASPFPIMWVSCCYIINKSLCSKKLEHTRWHVQLHTHMKQKEGGPIGLIKSGDVITIDVQNRRMDVQLTEEEITKHREKWTPPRCKADRGVLYKVFVTISSRLQAPHPYHSLILTCPIFGATIGITILII</sequence>
<dbReference type="Pfam" id="PF24877">
    <property type="entry name" value="ILV_EDD_C"/>
    <property type="match status" value="1"/>
</dbReference>
<evidence type="ECO:0000256" key="4">
    <source>
        <dbReference type="ARBA" id="ARBA00022801"/>
    </source>
</evidence>
<comment type="cofactor">
    <cofactor evidence="1">
        <name>Zn(2+)</name>
        <dbReference type="ChEBI" id="CHEBI:29105"/>
    </cofactor>
</comment>
<evidence type="ECO:0000313" key="11">
    <source>
        <dbReference type="EMBL" id="KAF9599786.1"/>
    </source>
</evidence>
<evidence type="ECO:0000256" key="8">
    <source>
        <dbReference type="SAM" id="Phobius"/>
    </source>
</evidence>
<name>A0A835LUA5_9MAGN</name>
<gene>
    <name evidence="11" type="ORF">IFM89_001732</name>
</gene>
<evidence type="ECO:0000256" key="1">
    <source>
        <dbReference type="ARBA" id="ARBA00001947"/>
    </source>
</evidence>
<dbReference type="GO" id="GO:0004222">
    <property type="term" value="F:metalloendopeptidase activity"/>
    <property type="evidence" value="ECO:0007669"/>
    <property type="project" value="InterPro"/>
</dbReference>
<organism evidence="11 12">
    <name type="scientific">Coptis chinensis</name>
    <dbReference type="NCBI Taxonomy" id="261450"/>
    <lineage>
        <taxon>Eukaryota</taxon>
        <taxon>Viridiplantae</taxon>
        <taxon>Streptophyta</taxon>
        <taxon>Embryophyta</taxon>
        <taxon>Tracheophyta</taxon>
        <taxon>Spermatophyta</taxon>
        <taxon>Magnoliopsida</taxon>
        <taxon>Ranunculales</taxon>
        <taxon>Ranunculaceae</taxon>
        <taxon>Coptidoideae</taxon>
        <taxon>Coptis</taxon>
    </lineage>
</organism>
<evidence type="ECO:0000256" key="5">
    <source>
        <dbReference type="ARBA" id="ARBA00022833"/>
    </source>
</evidence>
<comment type="caution">
    <text evidence="11">The sequence shown here is derived from an EMBL/GenBank/DDBJ whole genome shotgun (WGS) entry which is preliminary data.</text>
</comment>
<feature type="region of interest" description="Disordered" evidence="7">
    <location>
        <begin position="33"/>
        <end position="53"/>
    </location>
</feature>
<evidence type="ECO:0000256" key="7">
    <source>
        <dbReference type="SAM" id="MobiDB-lite"/>
    </source>
</evidence>
<evidence type="ECO:0008006" key="13">
    <source>
        <dbReference type="Google" id="ProtNLM"/>
    </source>
</evidence>
<dbReference type="Gene3D" id="3.30.2010.10">
    <property type="entry name" value="Metalloproteases ('zincins'), catalytic domain"/>
    <property type="match status" value="1"/>
</dbReference>
<dbReference type="InterPro" id="IPR042096">
    <property type="entry name" value="Dihydro-acid_dehy_C"/>
</dbReference>
<proteinExistence type="predicted"/>
<dbReference type="SUPFAM" id="SSF52016">
    <property type="entry name" value="LeuD/IlvD-like"/>
    <property type="match status" value="1"/>
</dbReference>
<dbReference type="Proteomes" id="UP000631114">
    <property type="component" value="Unassembled WGS sequence"/>
</dbReference>
<dbReference type="InterPro" id="IPR051156">
    <property type="entry name" value="Mito/Outer_Membr_Metalloprot"/>
</dbReference>
<keyword evidence="4" id="KW-0378">Hydrolase</keyword>
<feature type="domain" description="Dihydroxy-acid/6-phosphogluconate dehydratase C-terminal" evidence="10">
    <location>
        <begin position="432"/>
        <end position="489"/>
    </location>
</feature>
<dbReference type="Gene3D" id="3.50.30.80">
    <property type="entry name" value="IlvD/EDD C-terminal domain-like"/>
    <property type="match status" value="1"/>
</dbReference>
<evidence type="ECO:0000256" key="3">
    <source>
        <dbReference type="ARBA" id="ARBA00022723"/>
    </source>
</evidence>
<evidence type="ECO:0000256" key="6">
    <source>
        <dbReference type="ARBA" id="ARBA00023049"/>
    </source>
</evidence>
<reference evidence="11 12" key="1">
    <citation type="submission" date="2020-10" db="EMBL/GenBank/DDBJ databases">
        <title>The Coptis chinensis genome and diversification of protoberbering-type alkaloids.</title>
        <authorList>
            <person name="Wang B."/>
            <person name="Shu S."/>
            <person name="Song C."/>
            <person name="Liu Y."/>
        </authorList>
    </citation>
    <scope>NUCLEOTIDE SEQUENCE [LARGE SCALE GENOMIC DNA]</scope>
    <source>
        <strain evidence="11">HL-2020</strain>
        <tissue evidence="11">Leaf</tissue>
    </source>
</reference>
<dbReference type="InterPro" id="IPR001915">
    <property type="entry name" value="Peptidase_M48"/>
</dbReference>
<accession>A0A835LUA5</accession>
<evidence type="ECO:0000259" key="10">
    <source>
        <dbReference type="Pfam" id="PF24877"/>
    </source>
</evidence>
<dbReference type="EMBL" id="JADFTS010000006">
    <property type="protein sequence ID" value="KAF9599786.1"/>
    <property type="molecule type" value="Genomic_DNA"/>
</dbReference>
<dbReference type="InterPro" id="IPR056740">
    <property type="entry name" value="ILV_EDD_C"/>
</dbReference>
<keyword evidence="12" id="KW-1185">Reference proteome</keyword>
<keyword evidence="3" id="KW-0479">Metal-binding</keyword>
<keyword evidence="8" id="KW-0812">Transmembrane</keyword>
<dbReference type="AlphaFoldDB" id="A0A835LUA5"/>
<feature type="domain" description="Peptidase M48" evidence="9">
    <location>
        <begin position="202"/>
        <end position="255"/>
    </location>
</feature>
<keyword evidence="8" id="KW-0472">Membrane</keyword>
<evidence type="ECO:0000259" key="9">
    <source>
        <dbReference type="Pfam" id="PF01435"/>
    </source>
</evidence>
<dbReference type="PANTHER" id="PTHR22726">
    <property type="entry name" value="METALLOENDOPEPTIDASE OMA1"/>
    <property type="match status" value="1"/>
</dbReference>
<evidence type="ECO:0000313" key="12">
    <source>
        <dbReference type="Proteomes" id="UP000631114"/>
    </source>
</evidence>
<dbReference type="Pfam" id="PF01435">
    <property type="entry name" value="Peptidase_M48"/>
    <property type="match status" value="1"/>
</dbReference>
<keyword evidence="8" id="KW-1133">Transmembrane helix</keyword>
<feature type="transmembrane region" description="Helical" evidence="8">
    <location>
        <begin position="91"/>
        <end position="114"/>
    </location>
</feature>
<dbReference type="GO" id="GO:0051603">
    <property type="term" value="P:proteolysis involved in protein catabolic process"/>
    <property type="evidence" value="ECO:0007669"/>
    <property type="project" value="TreeGrafter"/>
</dbReference>
<keyword evidence="6" id="KW-0482">Metalloprotease</keyword>
<keyword evidence="2" id="KW-0645">Protease</keyword>
<keyword evidence="5" id="KW-0862">Zinc</keyword>
<evidence type="ECO:0000256" key="2">
    <source>
        <dbReference type="ARBA" id="ARBA00022670"/>
    </source>
</evidence>
<dbReference type="PANTHER" id="PTHR22726:SF1">
    <property type="entry name" value="METALLOENDOPEPTIDASE OMA1, MITOCHONDRIAL"/>
    <property type="match status" value="1"/>
</dbReference>
<dbReference type="OrthoDB" id="7464992at2759"/>